<feature type="domain" description="C3H1-type" evidence="8">
    <location>
        <begin position="170"/>
        <end position="198"/>
    </location>
</feature>
<feature type="zinc finger region" description="C3H1-type" evidence="6">
    <location>
        <begin position="374"/>
        <end position="402"/>
    </location>
</feature>
<evidence type="ECO:0000313" key="10">
    <source>
        <dbReference type="Proteomes" id="UP000825935"/>
    </source>
</evidence>
<sequence>MASLYSKSGSSANYVSLASMAGGGGVGGVGATAGVYNPSYTAAVPVSSSYTPYGSDPLSLYSSSYSAVAPSGVSWAQMDPLYSSLKRPGEEVIYNADILSKRARADVSPVLSTYPQRPGEKDCVYYMRTRTCNFGATCKFNHPTWIPAGGIPDWKEASNVETKRQPLPIREGEPDCAFYMKTGICKFGSTCKFNHPENASATASDGKGVDDVNGNLKSAIVEVSTGPAKPAIGFNAKGLPIRSGETDCPFYMKTGSCKFGSVCRFNHPDVAASSVLQQNQTHGASLLGGLSSTYGAYSSFSGSLPNYGVNLSGSEFGLPTLSQTSIYPQRPGEPACSHYIKTGVCKFTSTCKFHHPLDRKDPNVKVTLAGLPRREGEQACPFYMKTGTCKYGLTCKYDHPPPGEAAAKAVAEAGKSETSDADDVQSP</sequence>
<dbReference type="Gene3D" id="4.10.1000.10">
    <property type="entry name" value="Zinc finger, CCCH-type"/>
    <property type="match status" value="1"/>
</dbReference>
<evidence type="ECO:0000256" key="3">
    <source>
        <dbReference type="ARBA" id="ARBA00022771"/>
    </source>
</evidence>
<feature type="domain" description="C3H1-type" evidence="8">
    <location>
        <begin position="242"/>
        <end position="270"/>
    </location>
</feature>
<evidence type="ECO:0000256" key="6">
    <source>
        <dbReference type="PROSITE-ProRule" id="PRU00723"/>
    </source>
</evidence>
<dbReference type="SMART" id="SM00356">
    <property type="entry name" value="ZnF_C3H1"/>
    <property type="match status" value="5"/>
</dbReference>
<feature type="domain" description="C3H1-type" evidence="8">
    <location>
        <begin position="330"/>
        <end position="358"/>
    </location>
</feature>
<keyword evidence="2" id="KW-0677">Repeat</keyword>
<feature type="zinc finger region" description="C3H1-type" evidence="6">
    <location>
        <begin position="117"/>
        <end position="145"/>
    </location>
</feature>
<feature type="zinc finger region" description="C3H1-type" evidence="6">
    <location>
        <begin position="170"/>
        <end position="198"/>
    </location>
</feature>
<feature type="domain" description="C3H1-type" evidence="8">
    <location>
        <begin position="374"/>
        <end position="402"/>
    </location>
</feature>
<feature type="zinc finger region" description="C3H1-type" evidence="6">
    <location>
        <begin position="242"/>
        <end position="270"/>
    </location>
</feature>
<feature type="region of interest" description="Disordered" evidence="7">
    <location>
        <begin position="404"/>
        <end position="427"/>
    </location>
</feature>
<evidence type="ECO:0000256" key="5">
    <source>
        <dbReference type="ARBA" id="ARBA00023125"/>
    </source>
</evidence>
<feature type="compositionally biased region" description="Low complexity" evidence="7">
    <location>
        <begin position="404"/>
        <end position="413"/>
    </location>
</feature>
<reference evidence="9" key="1">
    <citation type="submission" date="2021-08" db="EMBL/GenBank/DDBJ databases">
        <title>WGS assembly of Ceratopteris richardii.</title>
        <authorList>
            <person name="Marchant D.B."/>
            <person name="Chen G."/>
            <person name="Jenkins J."/>
            <person name="Shu S."/>
            <person name="Leebens-Mack J."/>
            <person name="Grimwood J."/>
            <person name="Schmutz J."/>
            <person name="Soltis P."/>
            <person name="Soltis D."/>
            <person name="Chen Z.-H."/>
        </authorList>
    </citation>
    <scope>NUCLEOTIDE SEQUENCE</scope>
    <source>
        <strain evidence="9">Whitten #5841</strain>
        <tissue evidence="9">Leaf</tissue>
    </source>
</reference>
<dbReference type="OMA" id="QPIMGSH"/>
<dbReference type="PANTHER" id="PTHR12506:SF82">
    <property type="entry name" value="ZINC FINGER CCCH DOMAIN-CONTAINING PROTEIN 64-RELATED"/>
    <property type="match status" value="1"/>
</dbReference>
<gene>
    <name evidence="9" type="ORF">KP509_04G006200</name>
</gene>
<name>A0A8T2UXL0_CERRI</name>
<dbReference type="GO" id="GO:0003677">
    <property type="term" value="F:DNA binding"/>
    <property type="evidence" value="ECO:0007669"/>
    <property type="project" value="UniProtKB-KW"/>
</dbReference>
<comment type="caution">
    <text evidence="9">The sequence shown here is derived from an EMBL/GenBank/DDBJ whole genome shotgun (WGS) entry which is preliminary data.</text>
</comment>
<dbReference type="FunFam" id="4.10.1000.10:FF:000033">
    <property type="entry name" value="zinc finger CCCH domain-containing protein 37"/>
    <property type="match status" value="1"/>
</dbReference>
<dbReference type="GO" id="GO:0003729">
    <property type="term" value="F:mRNA binding"/>
    <property type="evidence" value="ECO:0007669"/>
    <property type="project" value="UniProtKB-ARBA"/>
</dbReference>
<dbReference type="PANTHER" id="PTHR12506">
    <property type="entry name" value="PROTEIN PHOSPHATASE RELATED"/>
    <property type="match status" value="1"/>
</dbReference>
<evidence type="ECO:0000256" key="2">
    <source>
        <dbReference type="ARBA" id="ARBA00022737"/>
    </source>
</evidence>
<feature type="domain" description="C3H1-type" evidence="8">
    <location>
        <begin position="117"/>
        <end position="145"/>
    </location>
</feature>
<keyword evidence="3 6" id="KW-0863">Zinc-finger</keyword>
<dbReference type="InterPro" id="IPR036855">
    <property type="entry name" value="Znf_CCCH_sf"/>
</dbReference>
<keyword evidence="10" id="KW-1185">Reference proteome</keyword>
<dbReference type="GO" id="GO:0008270">
    <property type="term" value="F:zinc ion binding"/>
    <property type="evidence" value="ECO:0007669"/>
    <property type="project" value="UniProtKB-KW"/>
</dbReference>
<dbReference type="Gene3D" id="2.30.30.1190">
    <property type="match status" value="3"/>
</dbReference>
<dbReference type="AlphaFoldDB" id="A0A8T2UXL0"/>
<dbReference type="SUPFAM" id="SSF90229">
    <property type="entry name" value="CCCH zinc finger"/>
    <property type="match status" value="5"/>
</dbReference>
<evidence type="ECO:0000256" key="7">
    <source>
        <dbReference type="SAM" id="MobiDB-lite"/>
    </source>
</evidence>
<proteinExistence type="predicted"/>
<evidence type="ECO:0000256" key="4">
    <source>
        <dbReference type="ARBA" id="ARBA00022833"/>
    </source>
</evidence>
<dbReference type="Proteomes" id="UP000825935">
    <property type="component" value="Chromosome 4"/>
</dbReference>
<dbReference type="PROSITE" id="PS50103">
    <property type="entry name" value="ZF_C3H1"/>
    <property type="match status" value="5"/>
</dbReference>
<protein>
    <recommendedName>
        <fullName evidence="8">C3H1-type domain-containing protein</fullName>
    </recommendedName>
</protein>
<keyword evidence="5" id="KW-0238">DNA-binding</keyword>
<dbReference type="EMBL" id="CM035409">
    <property type="protein sequence ID" value="KAH7438214.1"/>
    <property type="molecule type" value="Genomic_DNA"/>
</dbReference>
<evidence type="ECO:0000256" key="1">
    <source>
        <dbReference type="ARBA" id="ARBA00022723"/>
    </source>
</evidence>
<dbReference type="InterPro" id="IPR050974">
    <property type="entry name" value="Plant_ZF_CCCH"/>
</dbReference>
<dbReference type="InterPro" id="IPR000571">
    <property type="entry name" value="Znf_CCCH"/>
</dbReference>
<evidence type="ECO:0000313" key="9">
    <source>
        <dbReference type="EMBL" id="KAH7438214.1"/>
    </source>
</evidence>
<keyword evidence="1 6" id="KW-0479">Metal-binding</keyword>
<organism evidence="9 10">
    <name type="scientific">Ceratopteris richardii</name>
    <name type="common">Triangle waterfern</name>
    <dbReference type="NCBI Taxonomy" id="49495"/>
    <lineage>
        <taxon>Eukaryota</taxon>
        <taxon>Viridiplantae</taxon>
        <taxon>Streptophyta</taxon>
        <taxon>Embryophyta</taxon>
        <taxon>Tracheophyta</taxon>
        <taxon>Polypodiopsida</taxon>
        <taxon>Polypodiidae</taxon>
        <taxon>Polypodiales</taxon>
        <taxon>Pteridineae</taxon>
        <taxon>Pteridaceae</taxon>
        <taxon>Parkerioideae</taxon>
        <taxon>Ceratopteris</taxon>
    </lineage>
</organism>
<evidence type="ECO:0000259" key="8">
    <source>
        <dbReference type="PROSITE" id="PS50103"/>
    </source>
</evidence>
<dbReference type="OrthoDB" id="411372at2759"/>
<feature type="zinc finger region" description="C3H1-type" evidence="6">
    <location>
        <begin position="330"/>
        <end position="358"/>
    </location>
</feature>
<dbReference type="Pfam" id="PF00642">
    <property type="entry name" value="zf-CCCH"/>
    <property type="match status" value="5"/>
</dbReference>
<keyword evidence="4 6" id="KW-0862">Zinc</keyword>
<accession>A0A8T2UXL0</accession>